<dbReference type="PROSITE" id="PS50887">
    <property type="entry name" value="GGDEF"/>
    <property type="match status" value="1"/>
</dbReference>
<organism evidence="2 3">
    <name type="scientific">Senegalia massiliensis</name>
    <dbReference type="NCBI Taxonomy" id="1720316"/>
    <lineage>
        <taxon>Bacteria</taxon>
        <taxon>Bacillati</taxon>
        <taxon>Bacillota</taxon>
        <taxon>Clostridia</taxon>
        <taxon>Eubacteriales</taxon>
        <taxon>Clostridiaceae</taxon>
        <taxon>Senegalia</taxon>
    </lineage>
</organism>
<name>A0A845QXV3_9CLOT</name>
<dbReference type="InterPro" id="IPR000160">
    <property type="entry name" value="GGDEF_dom"/>
</dbReference>
<reference evidence="2 3" key="1">
    <citation type="submission" date="2018-08" db="EMBL/GenBank/DDBJ databases">
        <title>Murine metabolic-syndrome-specific gut microbial biobank.</title>
        <authorList>
            <person name="Liu C."/>
        </authorList>
    </citation>
    <scope>NUCLEOTIDE SEQUENCE [LARGE SCALE GENOMIC DNA]</scope>
    <source>
        <strain evidence="2 3">583</strain>
    </source>
</reference>
<dbReference type="Proteomes" id="UP000467132">
    <property type="component" value="Unassembled WGS sequence"/>
</dbReference>
<evidence type="ECO:0000313" key="3">
    <source>
        <dbReference type="Proteomes" id="UP000467132"/>
    </source>
</evidence>
<proteinExistence type="predicted"/>
<comment type="caution">
    <text evidence="2">The sequence shown here is derived from an EMBL/GenBank/DDBJ whole genome shotgun (WGS) entry which is preliminary data.</text>
</comment>
<dbReference type="InterPro" id="IPR043128">
    <property type="entry name" value="Rev_trsase/Diguanyl_cyclase"/>
</dbReference>
<evidence type="ECO:0000313" key="2">
    <source>
        <dbReference type="EMBL" id="NBI06336.1"/>
    </source>
</evidence>
<dbReference type="RefSeq" id="WP_160196803.1">
    <property type="nucleotide sequence ID" value="NZ_QXXA01000005.1"/>
</dbReference>
<sequence>MDKYTLSKKEGTFIIFDTEGRLQYPNIDDKNLKYIERNRQQIKKELVDNNIVIIKNYIIKIESLDLDFRKYFFANFYSIKSSNSNELISMAYTDKVTGLYNKNLWNKIKQNIMSPIKTDMYSMMTISINPSIELEKNINNITNIIKDKLSLVDIAIRSEKNEFIIILPNNNIEKSKDILHSIENKLKEKFNIKIKISHTKNKEELQEIHEKDIKKINNDRKNNQIDYFKNIEIKLSNIANIVENIEDVNVKSNIKKELVDIINLISEKSYKN</sequence>
<gene>
    <name evidence="2" type="ORF">D3Z33_05610</name>
</gene>
<accession>A0A845QXV3</accession>
<dbReference type="EMBL" id="QXXA01000005">
    <property type="protein sequence ID" value="NBI06336.1"/>
    <property type="molecule type" value="Genomic_DNA"/>
</dbReference>
<evidence type="ECO:0000259" key="1">
    <source>
        <dbReference type="PROSITE" id="PS50887"/>
    </source>
</evidence>
<dbReference type="Gene3D" id="3.30.70.270">
    <property type="match status" value="1"/>
</dbReference>
<dbReference type="AlphaFoldDB" id="A0A845QXV3"/>
<feature type="domain" description="GGDEF" evidence="1">
    <location>
        <begin position="119"/>
        <end position="230"/>
    </location>
</feature>
<keyword evidence="3" id="KW-1185">Reference proteome</keyword>
<protein>
    <submittedName>
        <fullName evidence="2">Diguanylate cyclase</fullName>
    </submittedName>
</protein>